<reference evidence="2 3" key="1">
    <citation type="journal article" date="2015" name="Nat. Commun.">
        <title>Outbred genome sequencing and CRISPR/Cas9 gene editing in butterflies.</title>
        <authorList>
            <person name="Li X."/>
            <person name="Fan D."/>
            <person name="Zhang W."/>
            <person name="Liu G."/>
            <person name="Zhang L."/>
            <person name="Zhao L."/>
            <person name="Fang X."/>
            <person name="Chen L."/>
            <person name="Dong Y."/>
            <person name="Chen Y."/>
            <person name="Ding Y."/>
            <person name="Zhao R."/>
            <person name="Feng M."/>
            <person name="Zhu Y."/>
            <person name="Feng Y."/>
            <person name="Jiang X."/>
            <person name="Zhu D."/>
            <person name="Xiang H."/>
            <person name="Feng X."/>
            <person name="Li S."/>
            <person name="Wang J."/>
            <person name="Zhang G."/>
            <person name="Kronforst M.R."/>
            <person name="Wang W."/>
        </authorList>
    </citation>
    <scope>NUCLEOTIDE SEQUENCE [LARGE SCALE GENOMIC DNA]</scope>
    <source>
        <strain evidence="2">Ya'a_city_454_Pm</strain>
        <tissue evidence="2">Whole body</tissue>
    </source>
</reference>
<sequence length="394" mass="46181">MSNKSYLNQHFDDQYNLFKPVKRTPFVYRPKTLRKLVPSQAIIHHEHKNDKKSCSTSILTHPDKQLSKPRKTTKSDQTFNKNITKIKSRPDICKKCGDEVIDKPVYEDKYHRNENIATTRSLHEAHISSQNLNKEIPRNIPKINYKTIEQYYKNENFALSTESVHASQSKNIIKPLSTIKETSEVTLSKPKSSKDILYKIQMETIPEEMGYYDLEKQDNIKEINEFRRRNYFECHSAKSRIKTKASTTSLGEHKCLYRFYLNERLFPVPLNTDYQNNIRCIECKLPLDETRESQSCNGTIQAKVKLNNKVQDMILMLPVKEPLIIKERRNEINNVNPDILYFGLIKLNTDGNSLFNSTQPSNSFALRYQKGYKEFENIQSYKYDCIDSEDVIII</sequence>
<evidence type="ECO:0000256" key="1">
    <source>
        <dbReference type="SAM" id="MobiDB-lite"/>
    </source>
</evidence>
<dbReference type="EMBL" id="KQ460635">
    <property type="protein sequence ID" value="KPJ13403.1"/>
    <property type="molecule type" value="Genomic_DNA"/>
</dbReference>
<feature type="region of interest" description="Disordered" evidence="1">
    <location>
        <begin position="47"/>
        <end position="76"/>
    </location>
</feature>
<keyword evidence="3" id="KW-1185">Reference proteome</keyword>
<accession>A0A0N1IP41</accession>
<evidence type="ECO:0000313" key="3">
    <source>
        <dbReference type="Proteomes" id="UP000053240"/>
    </source>
</evidence>
<proteinExistence type="predicted"/>
<dbReference type="Proteomes" id="UP000053240">
    <property type="component" value="Unassembled WGS sequence"/>
</dbReference>
<protein>
    <submittedName>
        <fullName evidence="2">Uncharacterized protein</fullName>
    </submittedName>
</protein>
<evidence type="ECO:0000313" key="2">
    <source>
        <dbReference type="EMBL" id="KPJ13403.1"/>
    </source>
</evidence>
<gene>
    <name evidence="2" type="ORF">RR48_03904</name>
</gene>
<dbReference type="InParanoid" id="A0A0N1IP41"/>
<name>A0A0N1IP41_PAPMA</name>
<organism evidence="2 3">
    <name type="scientific">Papilio machaon</name>
    <name type="common">Old World swallowtail butterfly</name>
    <dbReference type="NCBI Taxonomy" id="76193"/>
    <lineage>
        <taxon>Eukaryota</taxon>
        <taxon>Metazoa</taxon>
        <taxon>Ecdysozoa</taxon>
        <taxon>Arthropoda</taxon>
        <taxon>Hexapoda</taxon>
        <taxon>Insecta</taxon>
        <taxon>Pterygota</taxon>
        <taxon>Neoptera</taxon>
        <taxon>Endopterygota</taxon>
        <taxon>Lepidoptera</taxon>
        <taxon>Glossata</taxon>
        <taxon>Ditrysia</taxon>
        <taxon>Papilionoidea</taxon>
        <taxon>Papilionidae</taxon>
        <taxon>Papilioninae</taxon>
        <taxon>Papilio</taxon>
    </lineage>
</organism>
<dbReference type="AlphaFoldDB" id="A0A0N1IP41"/>